<organism evidence="1 2">
    <name type="scientific">Oryza meyeriana var. granulata</name>
    <dbReference type="NCBI Taxonomy" id="110450"/>
    <lineage>
        <taxon>Eukaryota</taxon>
        <taxon>Viridiplantae</taxon>
        <taxon>Streptophyta</taxon>
        <taxon>Embryophyta</taxon>
        <taxon>Tracheophyta</taxon>
        <taxon>Spermatophyta</taxon>
        <taxon>Magnoliopsida</taxon>
        <taxon>Liliopsida</taxon>
        <taxon>Poales</taxon>
        <taxon>Poaceae</taxon>
        <taxon>BOP clade</taxon>
        <taxon>Oryzoideae</taxon>
        <taxon>Oryzeae</taxon>
        <taxon>Oryzinae</taxon>
        <taxon>Oryza</taxon>
        <taxon>Oryza meyeriana</taxon>
    </lineage>
</organism>
<dbReference type="AlphaFoldDB" id="A0A6G1DRB3"/>
<reference evidence="1 2" key="1">
    <citation type="submission" date="2019-11" db="EMBL/GenBank/DDBJ databases">
        <title>Whole genome sequence of Oryza granulata.</title>
        <authorList>
            <person name="Li W."/>
        </authorList>
    </citation>
    <scope>NUCLEOTIDE SEQUENCE [LARGE SCALE GENOMIC DNA]</scope>
    <source>
        <strain evidence="2">cv. Menghai</strain>
        <tissue evidence="1">Leaf</tissue>
    </source>
</reference>
<accession>A0A6G1DRB3</accession>
<evidence type="ECO:0000313" key="1">
    <source>
        <dbReference type="EMBL" id="KAF0914931.1"/>
    </source>
</evidence>
<proteinExistence type="predicted"/>
<name>A0A6G1DRB3_9ORYZ</name>
<comment type="caution">
    <text evidence="1">The sequence shown here is derived from an EMBL/GenBank/DDBJ whole genome shotgun (WGS) entry which is preliminary data.</text>
</comment>
<keyword evidence="2" id="KW-1185">Reference proteome</keyword>
<dbReference type="Proteomes" id="UP000479710">
    <property type="component" value="Unassembled WGS sequence"/>
</dbReference>
<protein>
    <submittedName>
        <fullName evidence="1">Uncharacterized protein</fullName>
    </submittedName>
</protein>
<gene>
    <name evidence="1" type="ORF">E2562_032842</name>
</gene>
<dbReference type="EMBL" id="SPHZ02000006">
    <property type="protein sequence ID" value="KAF0914931.1"/>
    <property type="molecule type" value="Genomic_DNA"/>
</dbReference>
<evidence type="ECO:0000313" key="2">
    <source>
        <dbReference type="Proteomes" id="UP000479710"/>
    </source>
</evidence>
<sequence length="103" mass="11576">MRHCIWRYALPSTRGIHERCMRKLWEPGGAGLLHEGCKLLPVSGWIAGACRRASTRMCRRRAKPPLRALNRSTHGTQQAAAATRAPIIGGPVLQWLQPERSQR</sequence>